<dbReference type="AlphaFoldDB" id="A0AAW9QGF2"/>
<keyword evidence="3" id="KW-0597">Phosphoprotein</keyword>
<dbReference type="Pfam" id="PF02518">
    <property type="entry name" value="HATPase_c"/>
    <property type="match status" value="1"/>
</dbReference>
<name>A0AAW9QGF2_9BURK</name>
<dbReference type="InterPro" id="IPR003661">
    <property type="entry name" value="HisK_dim/P_dom"/>
</dbReference>
<dbReference type="InterPro" id="IPR004358">
    <property type="entry name" value="Sig_transdc_His_kin-like_C"/>
</dbReference>
<evidence type="ECO:0000313" key="5">
    <source>
        <dbReference type="EMBL" id="MEF7614462.1"/>
    </source>
</evidence>
<evidence type="ECO:0000256" key="3">
    <source>
        <dbReference type="ARBA" id="ARBA00022553"/>
    </source>
</evidence>
<reference evidence="5 6" key="1">
    <citation type="submission" date="2024-02" db="EMBL/GenBank/DDBJ databases">
        <title>Genome sequence of Aquincola sp. MAHUQ-54.</title>
        <authorList>
            <person name="Huq M.A."/>
        </authorList>
    </citation>
    <scope>NUCLEOTIDE SEQUENCE [LARGE SCALE GENOMIC DNA]</scope>
    <source>
        <strain evidence="5 6">MAHUQ-54</strain>
    </source>
</reference>
<dbReference type="Gene3D" id="3.30.565.10">
    <property type="entry name" value="Histidine kinase-like ATPase, C-terminal domain"/>
    <property type="match status" value="1"/>
</dbReference>
<dbReference type="Gene3D" id="1.10.287.130">
    <property type="match status" value="1"/>
</dbReference>
<proteinExistence type="predicted"/>
<evidence type="ECO:0000259" key="4">
    <source>
        <dbReference type="PROSITE" id="PS50109"/>
    </source>
</evidence>
<dbReference type="InterPro" id="IPR003594">
    <property type="entry name" value="HATPase_dom"/>
</dbReference>
<gene>
    <name evidence="5" type="ORF">V4F39_11135</name>
</gene>
<keyword evidence="6" id="KW-1185">Reference proteome</keyword>
<organism evidence="5 6">
    <name type="scientific">Aquincola agrisoli</name>
    <dbReference type="NCBI Taxonomy" id="3119538"/>
    <lineage>
        <taxon>Bacteria</taxon>
        <taxon>Pseudomonadati</taxon>
        <taxon>Pseudomonadota</taxon>
        <taxon>Betaproteobacteria</taxon>
        <taxon>Burkholderiales</taxon>
        <taxon>Sphaerotilaceae</taxon>
        <taxon>Aquincola</taxon>
    </lineage>
</organism>
<evidence type="ECO:0000256" key="1">
    <source>
        <dbReference type="ARBA" id="ARBA00000085"/>
    </source>
</evidence>
<dbReference type="PROSITE" id="PS50109">
    <property type="entry name" value="HIS_KIN"/>
    <property type="match status" value="1"/>
</dbReference>
<dbReference type="PANTHER" id="PTHR43547:SF2">
    <property type="entry name" value="HYBRID SIGNAL TRANSDUCTION HISTIDINE KINASE C"/>
    <property type="match status" value="1"/>
</dbReference>
<dbReference type="InterPro" id="IPR036097">
    <property type="entry name" value="HisK_dim/P_sf"/>
</dbReference>
<dbReference type="SMART" id="SM00387">
    <property type="entry name" value="HATPase_c"/>
    <property type="match status" value="1"/>
</dbReference>
<dbReference type="GO" id="GO:0000155">
    <property type="term" value="F:phosphorelay sensor kinase activity"/>
    <property type="evidence" value="ECO:0007669"/>
    <property type="project" value="InterPro"/>
</dbReference>
<comment type="catalytic activity">
    <reaction evidence="1">
        <text>ATP + protein L-histidine = ADP + protein N-phospho-L-histidine.</text>
        <dbReference type="EC" id="2.7.13.3"/>
    </reaction>
</comment>
<keyword evidence="5" id="KW-0418">Kinase</keyword>
<evidence type="ECO:0000313" key="6">
    <source>
        <dbReference type="Proteomes" id="UP001336250"/>
    </source>
</evidence>
<dbReference type="PRINTS" id="PR00344">
    <property type="entry name" value="BCTRLSENSOR"/>
</dbReference>
<comment type="caution">
    <text evidence="5">The sequence shown here is derived from an EMBL/GenBank/DDBJ whole genome shotgun (WGS) entry which is preliminary data.</text>
</comment>
<dbReference type="SMART" id="SM00388">
    <property type="entry name" value="HisKA"/>
    <property type="match status" value="1"/>
</dbReference>
<dbReference type="InterPro" id="IPR036890">
    <property type="entry name" value="HATPase_C_sf"/>
</dbReference>
<dbReference type="RefSeq" id="WP_332289447.1">
    <property type="nucleotide sequence ID" value="NZ_JAZIBG010000025.1"/>
</dbReference>
<dbReference type="InterPro" id="IPR005467">
    <property type="entry name" value="His_kinase_dom"/>
</dbReference>
<dbReference type="SUPFAM" id="SSF55874">
    <property type="entry name" value="ATPase domain of HSP90 chaperone/DNA topoisomerase II/histidine kinase"/>
    <property type="match status" value="1"/>
</dbReference>
<dbReference type="Pfam" id="PF00512">
    <property type="entry name" value="HisKA"/>
    <property type="match status" value="1"/>
</dbReference>
<feature type="domain" description="Histidine kinase" evidence="4">
    <location>
        <begin position="195"/>
        <end position="405"/>
    </location>
</feature>
<sequence length="405" mass="43725">MPDQLDCHDAQGGPSIPGEIDAASDKLGYPFLGATMNSDLADFIHAEMRAILAEWETYASTLLPAGARMSSTALRDHAQEILEAIQTDLRTPQTREEEINKSHGLAVRADTVGRTAAETHALLRVADGFTLEQLVAEYRALRASVLRLWAESHPTGRDVVTEVGRFNEAIDQALAESVVFFNRETERWRYVFLGVLAHELRGPLEAVLLTSELVKRLAADTPASEATERLIRNGRRMSALLDDLLEFNRSALGLGIPVHRQACDLAVAVQEEVDLRRASLPGVVIDLSITAPCPGAWDASRMKQVVGNLVSNAARHGTAGASIGVLLETKDTEVRLAVQNTGPAIAPEMQKVIFQPLRRGGTSGPKSGGMGLGLFIAREIVRGHGGRIVLASNEGNTVFTAVLPR</sequence>
<accession>A0AAW9QGF2</accession>
<dbReference type="Proteomes" id="UP001336250">
    <property type="component" value="Unassembled WGS sequence"/>
</dbReference>
<keyword evidence="5" id="KW-0808">Transferase</keyword>
<dbReference type="EMBL" id="JAZIBG010000025">
    <property type="protein sequence ID" value="MEF7614462.1"/>
    <property type="molecule type" value="Genomic_DNA"/>
</dbReference>
<dbReference type="CDD" id="cd00082">
    <property type="entry name" value="HisKA"/>
    <property type="match status" value="1"/>
</dbReference>
<dbReference type="SUPFAM" id="SSF47384">
    <property type="entry name" value="Homodimeric domain of signal transducing histidine kinase"/>
    <property type="match status" value="1"/>
</dbReference>
<protein>
    <recommendedName>
        <fullName evidence="2">histidine kinase</fullName>
        <ecNumber evidence="2">2.7.13.3</ecNumber>
    </recommendedName>
</protein>
<evidence type="ECO:0000256" key="2">
    <source>
        <dbReference type="ARBA" id="ARBA00012438"/>
    </source>
</evidence>
<dbReference type="PANTHER" id="PTHR43547">
    <property type="entry name" value="TWO-COMPONENT HISTIDINE KINASE"/>
    <property type="match status" value="1"/>
</dbReference>
<dbReference type="CDD" id="cd00075">
    <property type="entry name" value="HATPase"/>
    <property type="match status" value="1"/>
</dbReference>
<dbReference type="EC" id="2.7.13.3" evidence="2"/>